<dbReference type="AlphaFoldDB" id="A0AA86GPE5"/>
<dbReference type="GO" id="GO:0047044">
    <property type="term" value="F:androstan-3-alpha,17-beta-diol dehydrogenase (NAD+) activity"/>
    <property type="evidence" value="ECO:0007669"/>
    <property type="project" value="UniProtKB-EC"/>
</dbReference>
<dbReference type="EMBL" id="CP012199">
    <property type="protein sequence ID" value="AMG75631.1"/>
    <property type="molecule type" value="Genomic_DNA"/>
</dbReference>
<protein>
    <submittedName>
        <fullName evidence="3">3-alpha-hydroxysteroid dehydrogenase</fullName>
        <ecNumber evidence="3">1.1.1.53</ecNumber>
    </submittedName>
</protein>
<evidence type="ECO:0000256" key="1">
    <source>
        <dbReference type="ARBA" id="ARBA00006484"/>
    </source>
</evidence>
<keyword evidence="2 3" id="KW-0560">Oxidoreductase</keyword>
<dbReference type="SUPFAM" id="SSF51735">
    <property type="entry name" value="NAD(P)-binding Rossmann-fold domains"/>
    <property type="match status" value="1"/>
</dbReference>
<dbReference type="Gene3D" id="3.40.50.720">
    <property type="entry name" value="NAD(P)-binding Rossmann-like Domain"/>
    <property type="match status" value="1"/>
</dbReference>
<sequence>MDRLAGKVSLITGGARGMGAAHARLFVSEGSRVVLTDMLEDEGEALAAELGSDALFLKHDVASRDDWTRVVGESEARFGPITIAVNNAGVLGPSAMTADLSDEDWDRIIAINQTGVFYGMRSVIPSMLRAGIGSIVNISSVAGTGVPRGAPNLAYVASKFAVRGMTKLVAGQYGKHGIRANAVLPGFIETPMATAVGSQRGLREQMTMLRRIGEPGEVSELVLFLASDAASYITASDHLIDAGLMAE</sequence>
<dbReference type="PRINTS" id="PR00081">
    <property type="entry name" value="GDHRDH"/>
</dbReference>
<name>A0AA86GPE5_9SPHN</name>
<dbReference type="PANTHER" id="PTHR42760">
    <property type="entry name" value="SHORT-CHAIN DEHYDROGENASES/REDUCTASES FAMILY MEMBER"/>
    <property type="match status" value="1"/>
</dbReference>
<gene>
    <name evidence="3" type="primary">fabG3</name>
    <name evidence="3" type="ORF">SGRAN_3288</name>
</gene>
<evidence type="ECO:0000313" key="4">
    <source>
        <dbReference type="Proteomes" id="UP000058599"/>
    </source>
</evidence>
<proteinExistence type="inferred from homology"/>
<accession>A0AA86GPE5</accession>
<dbReference type="EC" id="1.1.1.53" evidence="3"/>
<dbReference type="InterPro" id="IPR036291">
    <property type="entry name" value="NAD(P)-bd_dom_sf"/>
</dbReference>
<dbReference type="FunFam" id="3.40.50.720:FF:000084">
    <property type="entry name" value="Short-chain dehydrogenase reductase"/>
    <property type="match status" value="1"/>
</dbReference>
<reference evidence="3 4" key="1">
    <citation type="journal article" date="2016" name="BMC Genomics">
        <title>Genomic analysis of the nitrate-respiring Sphingopyxis granuli (formerly Sphingomonas macrogoltabida) strain TFA.</title>
        <authorList>
            <person name="Garcia-Romero I."/>
            <person name="Perez-Pulido A.J."/>
            <person name="Gonzalez-Flores Y.E."/>
            <person name="Reyes-Ramirez F."/>
            <person name="Santero E."/>
            <person name="Floriano B."/>
        </authorList>
    </citation>
    <scope>NUCLEOTIDE SEQUENCE [LARGE SCALE GENOMIC DNA]</scope>
    <source>
        <strain evidence="3 4">TFA</strain>
    </source>
</reference>
<dbReference type="PANTHER" id="PTHR42760:SF133">
    <property type="entry name" value="3-OXOACYL-[ACYL-CARRIER-PROTEIN] REDUCTASE"/>
    <property type="match status" value="1"/>
</dbReference>
<dbReference type="InterPro" id="IPR002347">
    <property type="entry name" value="SDR_fam"/>
</dbReference>
<evidence type="ECO:0000256" key="2">
    <source>
        <dbReference type="ARBA" id="ARBA00023002"/>
    </source>
</evidence>
<keyword evidence="4" id="KW-1185">Reference proteome</keyword>
<comment type="similarity">
    <text evidence="1">Belongs to the short-chain dehydrogenases/reductases (SDR) family.</text>
</comment>
<dbReference type="Pfam" id="PF13561">
    <property type="entry name" value="adh_short_C2"/>
    <property type="match status" value="1"/>
</dbReference>
<dbReference type="InterPro" id="IPR020904">
    <property type="entry name" value="Sc_DH/Rdtase_CS"/>
</dbReference>
<dbReference type="KEGG" id="sgi:SGRAN_3288"/>
<dbReference type="PRINTS" id="PR00080">
    <property type="entry name" value="SDRFAMILY"/>
</dbReference>
<dbReference type="Proteomes" id="UP000058599">
    <property type="component" value="Chromosome"/>
</dbReference>
<dbReference type="PROSITE" id="PS00061">
    <property type="entry name" value="ADH_SHORT"/>
    <property type="match status" value="1"/>
</dbReference>
<dbReference type="RefSeq" id="WP_082737316.1">
    <property type="nucleotide sequence ID" value="NZ_CP012199.1"/>
</dbReference>
<evidence type="ECO:0000313" key="3">
    <source>
        <dbReference type="EMBL" id="AMG75631.1"/>
    </source>
</evidence>
<organism evidence="3 4">
    <name type="scientific">Sphingopyxis granuli</name>
    <dbReference type="NCBI Taxonomy" id="267128"/>
    <lineage>
        <taxon>Bacteria</taxon>
        <taxon>Pseudomonadati</taxon>
        <taxon>Pseudomonadota</taxon>
        <taxon>Alphaproteobacteria</taxon>
        <taxon>Sphingomonadales</taxon>
        <taxon>Sphingomonadaceae</taxon>
        <taxon>Sphingopyxis</taxon>
    </lineage>
</organism>